<dbReference type="PANTHER" id="PTHR31672">
    <property type="entry name" value="BNACNNG10540D PROTEIN"/>
    <property type="match status" value="1"/>
</dbReference>
<dbReference type="InterPro" id="IPR036047">
    <property type="entry name" value="F-box-like_dom_sf"/>
</dbReference>
<reference evidence="3 4" key="1">
    <citation type="submission" date="2024-11" db="EMBL/GenBank/DDBJ databases">
        <title>A near-complete genome assembly of Cinchona calisaya.</title>
        <authorList>
            <person name="Lian D.C."/>
            <person name="Zhao X.W."/>
            <person name="Wei L."/>
        </authorList>
    </citation>
    <scope>NUCLEOTIDE SEQUENCE [LARGE SCALE GENOMIC DNA]</scope>
    <source>
        <tissue evidence="3">Nenye</tissue>
    </source>
</reference>
<name>A0ABD2ZTB2_9GENT</name>
<dbReference type="InterPro" id="IPR001810">
    <property type="entry name" value="F-box_dom"/>
</dbReference>
<dbReference type="InterPro" id="IPR017451">
    <property type="entry name" value="F-box-assoc_interact_dom"/>
</dbReference>
<dbReference type="InterPro" id="IPR050796">
    <property type="entry name" value="SCF_F-box_component"/>
</dbReference>
<dbReference type="SMART" id="SM00256">
    <property type="entry name" value="FBOX"/>
    <property type="match status" value="1"/>
</dbReference>
<dbReference type="NCBIfam" id="TIGR01640">
    <property type="entry name" value="F_box_assoc_1"/>
    <property type="match status" value="1"/>
</dbReference>
<dbReference type="PROSITE" id="PS50181">
    <property type="entry name" value="FBOX"/>
    <property type="match status" value="1"/>
</dbReference>
<dbReference type="Pfam" id="PF12937">
    <property type="entry name" value="F-box-like"/>
    <property type="match status" value="1"/>
</dbReference>
<dbReference type="Pfam" id="PF08268">
    <property type="entry name" value="FBA_3"/>
    <property type="match status" value="1"/>
</dbReference>
<keyword evidence="1" id="KW-0472">Membrane</keyword>
<comment type="caution">
    <text evidence="3">The sequence shown here is derived from an EMBL/GenBank/DDBJ whole genome shotgun (WGS) entry which is preliminary data.</text>
</comment>
<proteinExistence type="predicted"/>
<dbReference type="Proteomes" id="UP001630127">
    <property type="component" value="Unassembled WGS sequence"/>
</dbReference>
<evidence type="ECO:0000313" key="4">
    <source>
        <dbReference type="Proteomes" id="UP001630127"/>
    </source>
</evidence>
<feature type="transmembrane region" description="Helical" evidence="1">
    <location>
        <begin position="337"/>
        <end position="358"/>
    </location>
</feature>
<keyword evidence="1" id="KW-0812">Transmembrane</keyword>
<dbReference type="PANTHER" id="PTHR31672:SF13">
    <property type="entry name" value="F-BOX PROTEIN CPR30-LIKE"/>
    <property type="match status" value="1"/>
</dbReference>
<sequence>MESLELKVALGNDDSYNNKERKSTVLEDLPYEILVEILGWLPIKSAAISKLTCKLWNGFISDSWFAQVHRDRAIGNPGYLYLLSKYSTDKRISFAQNVGGQEIEGTRILFEEWTLCHETATARTYASSGGLVALFNRDSYCYYVWNPFLKEKVKVPLNPPDFGDHRQQIWWGFSFSSLNGKYKIIHLSFPWINVTKFHVKIANHLGQGAIYTLGSKKWRTITNNHTLLRPRDKGYVDCNGTLYWMNIREKEDQKNKSAPIGSFDVLSEKFRVWRGPPFCDHVSIDIRDMYYLIKMEDETVGFVRKNVSSFEIWSLRDKVNEVWIKEYNFLQRSILQLPFGFIGIGIWKMHSLFGIYNLRREREKDRGKGFLAYHPSDDEFKVVNLPFTVTGDEGRISNICLIFPHVGSLVSPKHVITKSEL</sequence>
<feature type="domain" description="F-box" evidence="2">
    <location>
        <begin position="23"/>
        <end position="68"/>
    </location>
</feature>
<dbReference type="AlphaFoldDB" id="A0ABD2ZTB2"/>
<keyword evidence="4" id="KW-1185">Reference proteome</keyword>
<dbReference type="SUPFAM" id="SSF81383">
    <property type="entry name" value="F-box domain"/>
    <property type="match status" value="1"/>
</dbReference>
<dbReference type="Gene3D" id="1.20.1280.50">
    <property type="match status" value="1"/>
</dbReference>
<evidence type="ECO:0000313" key="3">
    <source>
        <dbReference type="EMBL" id="KAL3521415.1"/>
    </source>
</evidence>
<keyword evidence="1" id="KW-1133">Transmembrane helix</keyword>
<protein>
    <recommendedName>
        <fullName evidence="2">F-box domain-containing protein</fullName>
    </recommendedName>
</protein>
<accession>A0ABD2ZTB2</accession>
<evidence type="ECO:0000259" key="2">
    <source>
        <dbReference type="PROSITE" id="PS50181"/>
    </source>
</evidence>
<organism evidence="3 4">
    <name type="scientific">Cinchona calisaya</name>
    <dbReference type="NCBI Taxonomy" id="153742"/>
    <lineage>
        <taxon>Eukaryota</taxon>
        <taxon>Viridiplantae</taxon>
        <taxon>Streptophyta</taxon>
        <taxon>Embryophyta</taxon>
        <taxon>Tracheophyta</taxon>
        <taxon>Spermatophyta</taxon>
        <taxon>Magnoliopsida</taxon>
        <taxon>eudicotyledons</taxon>
        <taxon>Gunneridae</taxon>
        <taxon>Pentapetalae</taxon>
        <taxon>asterids</taxon>
        <taxon>lamiids</taxon>
        <taxon>Gentianales</taxon>
        <taxon>Rubiaceae</taxon>
        <taxon>Cinchonoideae</taxon>
        <taxon>Cinchoneae</taxon>
        <taxon>Cinchona</taxon>
    </lineage>
</organism>
<dbReference type="InterPro" id="IPR013187">
    <property type="entry name" value="F-box-assoc_dom_typ3"/>
</dbReference>
<gene>
    <name evidence="3" type="ORF">ACH5RR_019564</name>
</gene>
<evidence type="ECO:0000256" key="1">
    <source>
        <dbReference type="SAM" id="Phobius"/>
    </source>
</evidence>
<dbReference type="EMBL" id="JBJUIK010000008">
    <property type="protein sequence ID" value="KAL3521415.1"/>
    <property type="molecule type" value="Genomic_DNA"/>
</dbReference>